<feature type="non-terminal residue" evidence="1">
    <location>
        <position position="1"/>
    </location>
</feature>
<comment type="caution">
    <text evidence="1">The sequence shown here is derived from an EMBL/GenBank/DDBJ whole genome shotgun (WGS) entry which is preliminary data.</text>
</comment>
<dbReference type="EMBL" id="ASHM01041627">
    <property type="protein sequence ID" value="PNX82266.1"/>
    <property type="molecule type" value="Genomic_DNA"/>
</dbReference>
<organism evidence="1 2">
    <name type="scientific">Trifolium pratense</name>
    <name type="common">Red clover</name>
    <dbReference type="NCBI Taxonomy" id="57577"/>
    <lineage>
        <taxon>Eukaryota</taxon>
        <taxon>Viridiplantae</taxon>
        <taxon>Streptophyta</taxon>
        <taxon>Embryophyta</taxon>
        <taxon>Tracheophyta</taxon>
        <taxon>Spermatophyta</taxon>
        <taxon>Magnoliopsida</taxon>
        <taxon>eudicotyledons</taxon>
        <taxon>Gunneridae</taxon>
        <taxon>Pentapetalae</taxon>
        <taxon>rosids</taxon>
        <taxon>fabids</taxon>
        <taxon>Fabales</taxon>
        <taxon>Fabaceae</taxon>
        <taxon>Papilionoideae</taxon>
        <taxon>50 kb inversion clade</taxon>
        <taxon>NPAAA clade</taxon>
        <taxon>Hologalegina</taxon>
        <taxon>IRL clade</taxon>
        <taxon>Trifolieae</taxon>
        <taxon>Trifolium</taxon>
    </lineage>
</organism>
<proteinExistence type="predicted"/>
<sequence>ECRLVKSEVVDICHEVLEYDPENYESKGFKYDLSMWRLNPLACIGDRVQISGLFFKVLFCANVALNQAVLVASHNVTVLLSRV</sequence>
<accession>A0A2K3LUQ3</accession>
<reference evidence="1 2" key="2">
    <citation type="journal article" date="2017" name="Front. Plant Sci.">
        <title>Gene Classification and Mining of Molecular Markers Useful in Red Clover (Trifolium pratense) Breeding.</title>
        <authorList>
            <person name="Istvanek J."/>
            <person name="Dluhosova J."/>
            <person name="Dluhos P."/>
            <person name="Patkova L."/>
            <person name="Nedelnik J."/>
            <person name="Repkova J."/>
        </authorList>
    </citation>
    <scope>NUCLEOTIDE SEQUENCE [LARGE SCALE GENOMIC DNA]</scope>
    <source>
        <strain evidence="2">cv. Tatra</strain>
        <tissue evidence="1">Young leaves</tissue>
    </source>
</reference>
<dbReference type="AlphaFoldDB" id="A0A2K3LUQ3"/>
<reference evidence="1 2" key="1">
    <citation type="journal article" date="2014" name="Am. J. Bot.">
        <title>Genome assembly and annotation for red clover (Trifolium pratense; Fabaceae).</title>
        <authorList>
            <person name="Istvanek J."/>
            <person name="Jaros M."/>
            <person name="Krenek A."/>
            <person name="Repkova J."/>
        </authorList>
    </citation>
    <scope>NUCLEOTIDE SEQUENCE [LARGE SCALE GENOMIC DNA]</scope>
    <source>
        <strain evidence="2">cv. Tatra</strain>
        <tissue evidence="1">Young leaves</tissue>
    </source>
</reference>
<evidence type="ECO:0000313" key="1">
    <source>
        <dbReference type="EMBL" id="PNX82266.1"/>
    </source>
</evidence>
<gene>
    <name evidence="1" type="ORF">L195_g038295</name>
</gene>
<evidence type="ECO:0000313" key="2">
    <source>
        <dbReference type="Proteomes" id="UP000236291"/>
    </source>
</evidence>
<protein>
    <submittedName>
        <fullName evidence="1">Uncharacterized protein</fullName>
    </submittedName>
</protein>
<dbReference type="Proteomes" id="UP000236291">
    <property type="component" value="Unassembled WGS sequence"/>
</dbReference>
<name>A0A2K3LUQ3_TRIPR</name>